<feature type="region of interest" description="Disordered" evidence="1">
    <location>
        <begin position="59"/>
        <end position="90"/>
    </location>
</feature>
<keyword evidence="2" id="KW-0472">Membrane</keyword>
<comment type="caution">
    <text evidence="3">The sequence shown here is derived from an EMBL/GenBank/DDBJ whole genome shotgun (WGS) entry which is preliminary data.</text>
</comment>
<organism evidence="3 4">
    <name type="scientific">Phyllobacterium endophyticum</name>
    <dbReference type="NCBI Taxonomy" id="1149773"/>
    <lineage>
        <taxon>Bacteria</taxon>
        <taxon>Pseudomonadati</taxon>
        <taxon>Pseudomonadota</taxon>
        <taxon>Alphaproteobacteria</taxon>
        <taxon>Hyphomicrobiales</taxon>
        <taxon>Phyllobacteriaceae</taxon>
        <taxon>Phyllobacterium</taxon>
    </lineage>
</organism>
<gene>
    <name evidence="3" type="ORF">CU100_04155</name>
</gene>
<accession>A0A2P7B2K2</accession>
<reference evidence="4" key="1">
    <citation type="submission" date="2017-11" db="EMBL/GenBank/DDBJ databases">
        <authorList>
            <person name="Kuznetsova I."/>
            <person name="Sazanova A."/>
            <person name="Chirak E."/>
            <person name="Safronova V."/>
            <person name="Willems A."/>
        </authorList>
    </citation>
    <scope>NUCLEOTIDE SEQUENCE [LARGE SCALE GENOMIC DNA]</scope>
    <source>
        <strain evidence="4">PEPV15</strain>
    </source>
</reference>
<dbReference type="OrthoDB" id="9802759at2"/>
<proteinExistence type="predicted"/>
<dbReference type="Pfam" id="PF11089">
    <property type="entry name" value="SyrA"/>
    <property type="match status" value="1"/>
</dbReference>
<evidence type="ECO:0000256" key="2">
    <source>
        <dbReference type="SAM" id="Phobius"/>
    </source>
</evidence>
<name>A0A2P7B2K2_9HYPH</name>
<feature type="transmembrane region" description="Helical" evidence="2">
    <location>
        <begin position="7"/>
        <end position="25"/>
    </location>
</feature>
<dbReference type="EMBL" id="PGGN01000001">
    <property type="protein sequence ID" value="PSH60699.1"/>
    <property type="molecule type" value="Genomic_DNA"/>
</dbReference>
<feature type="compositionally biased region" description="Polar residues" evidence="1">
    <location>
        <begin position="75"/>
        <end position="90"/>
    </location>
</feature>
<evidence type="ECO:0000313" key="4">
    <source>
        <dbReference type="Proteomes" id="UP000241158"/>
    </source>
</evidence>
<protein>
    <submittedName>
        <fullName evidence="3">Exopolysaccharide production repressor exox</fullName>
    </submittedName>
</protein>
<evidence type="ECO:0000256" key="1">
    <source>
        <dbReference type="SAM" id="MobiDB-lite"/>
    </source>
</evidence>
<sequence length="90" mass="9795">MRFPNFLVGMFGVLIAFGIATYLMTGSFWATIAQTLACAVVIQVGYFVAVLFLVAREKPKPSERKQSGQIDAGVANTQPPFKSITPTETH</sequence>
<keyword evidence="2" id="KW-0812">Transmembrane</keyword>
<keyword evidence="4" id="KW-1185">Reference proteome</keyword>
<dbReference type="InterPro" id="IPR024239">
    <property type="entry name" value="SyrA"/>
</dbReference>
<keyword evidence="2" id="KW-1133">Transmembrane helix</keyword>
<feature type="transmembrane region" description="Helical" evidence="2">
    <location>
        <begin position="31"/>
        <end position="55"/>
    </location>
</feature>
<dbReference type="Proteomes" id="UP000241158">
    <property type="component" value="Unassembled WGS sequence"/>
</dbReference>
<dbReference type="AlphaFoldDB" id="A0A2P7B2K2"/>
<evidence type="ECO:0000313" key="3">
    <source>
        <dbReference type="EMBL" id="PSH60699.1"/>
    </source>
</evidence>